<evidence type="ECO:0000313" key="2">
    <source>
        <dbReference type="EMBL" id="QDV33748.1"/>
    </source>
</evidence>
<dbReference type="EMBL" id="CP036426">
    <property type="protein sequence ID" value="QDV33748.1"/>
    <property type="molecule type" value="Genomic_DNA"/>
</dbReference>
<dbReference type="InterPro" id="IPR045584">
    <property type="entry name" value="Pilin-like"/>
</dbReference>
<organism evidence="2 3">
    <name type="scientific">Tautonia plasticadhaerens</name>
    <dbReference type="NCBI Taxonomy" id="2527974"/>
    <lineage>
        <taxon>Bacteria</taxon>
        <taxon>Pseudomonadati</taxon>
        <taxon>Planctomycetota</taxon>
        <taxon>Planctomycetia</taxon>
        <taxon>Isosphaerales</taxon>
        <taxon>Isosphaeraceae</taxon>
        <taxon>Tautonia</taxon>
    </lineage>
</organism>
<dbReference type="InterPro" id="IPR011453">
    <property type="entry name" value="DUF1559"/>
</dbReference>
<evidence type="ECO:0000313" key="3">
    <source>
        <dbReference type="Proteomes" id="UP000317835"/>
    </source>
</evidence>
<dbReference type="PANTHER" id="PTHR30093">
    <property type="entry name" value="GENERAL SECRETION PATHWAY PROTEIN G"/>
    <property type="match status" value="1"/>
</dbReference>
<reference evidence="2 3" key="1">
    <citation type="submission" date="2019-02" db="EMBL/GenBank/DDBJ databases">
        <title>Deep-cultivation of Planctomycetes and their phenomic and genomic characterization uncovers novel biology.</title>
        <authorList>
            <person name="Wiegand S."/>
            <person name="Jogler M."/>
            <person name="Boedeker C."/>
            <person name="Pinto D."/>
            <person name="Vollmers J."/>
            <person name="Rivas-Marin E."/>
            <person name="Kohn T."/>
            <person name="Peeters S.H."/>
            <person name="Heuer A."/>
            <person name="Rast P."/>
            <person name="Oberbeckmann S."/>
            <person name="Bunk B."/>
            <person name="Jeske O."/>
            <person name="Meyerdierks A."/>
            <person name="Storesund J.E."/>
            <person name="Kallscheuer N."/>
            <person name="Luecker S."/>
            <person name="Lage O.M."/>
            <person name="Pohl T."/>
            <person name="Merkel B.J."/>
            <person name="Hornburger P."/>
            <person name="Mueller R.-W."/>
            <person name="Bruemmer F."/>
            <person name="Labrenz M."/>
            <person name="Spormann A.M."/>
            <person name="Op den Camp H."/>
            <person name="Overmann J."/>
            <person name="Amann R."/>
            <person name="Jetten M.S.M."/>
            <person name="Mascher T."/>
            <person name="Medema M.H."/>
            <person name="Devos D.P."/>
            <person name="Kaster A.-K."/>
            <person name="Ovreas L."/>
            <person name="Rohde M."/>
            <person name="Galperin M.Y."/>
            <person name="Jogler C."/>
        </authorList>
    </citation>
    <scope>NUCLEOTIDE SEQUENCE [LARGE SCALE GENOMIC DNA]</scope>
    <source>
        <strain evidence="2 3">ElP</strain>
    </source>
</reference>
<proteinExistence type="predicted"/>
<accession>A0A518GYR8</accession>
<dbReference type="NCBIfam" id="TIGR02532">
    <property type="entry name" value="IV_pilin_GFxxxE"/>
    <property type="match status" value="1"/>
</dbReference>
<dbReference type="InterPro" id="IPR012902">
    <property type="entry name" value="N_methyl_site"/>
</dbReference>
<dbReference type="Pfam" id="PF07596">
    <property type="entry name" value="SBP_bac_10"/>
    <property type="match status" value="1"/>
</dbReference>
<keyword evidence="3" id="KW-1185">Reference proteome</keyword>
<dbReference type="OrthoDB" id="263690at2"/>
<dbReference type="Pfam" id="PF07963">
    <property type="entry name" value="N_methyl"/>
    <property type="match status" value="1"/>
</dbReference>
<dbReference type="KEGG" id="tpla:ElP_16270"/>
<gene>
    <name evidence="2" type="primary">pulG_2</name>
    <name evidence="2" type="ORF">ElP_16270</name>
</gene>
<protein>
    <submittedName>
        <fullName evidence="2">Type II secretion system protein G</fullName>
    </submittedName>
</protein>
<feature type="domain" description="DUF1559" evidence="1">
    <location>
        <begin position="30"/>
        <end position="328"/>
    </location>
</feature>
<dbReference type="Proteomes" id="UP000317835">
    <property type="component" value="Chromosome"/>
</dbReference>
<dbReference type="RefSeq" id="WP_145268107.1">
    <property type="nucleotide sequence ID" value="NZ_CP036426.1"/>
</dbReference>
<dbReference type="PROSITE" id="PS00409">
    <property type="entry name" value="PROKAR_NTER_METHYL"/>
    <property type="match status" value="1"/>
</dbReference>
<evidence type="ECO:0000259" key="1">
    <source>
        <dbReference type="Pfam" id="PF07596"/>
    </source>
</evidence>
<dbReference type="AlphaFoldDB" id="A0A518GYR8"/>
<dbReference type="SUPFAM" id="SSF54523">
    <property type="entry name" value="Pili subunits"/>
    <property type="match status" value="1"/>
</dbReference>
<dbReference type="Gene3D" id="3.30.700.10">
    <property type="entry name" value="Glycoprotein, Type 4 Pilin"/>
    <property type="match status" value="1"/>
</dbReference>
<name>A0A518GYR8_9BACT</name>
<dbReference type="InterPro" id="IPR027558">
    <property type="entry name" value="Pre_pil_HX9DG_C"/>
</dbReference>
<dbReference type="PANTHER" id="PTHR30093:SF2">
    <property type="entry name" value="TYPE II SECRETION SYSTEM PROTEIN H"/>
    <property type="match status" value="1"/>
</dbReference>
<dbReference type="NCBIfam" id="TIGR04294">
    <property type="entry name" value="pre_pil_HX9DG"/>
    <property type="match status" value="1"/>
</dbReference>
<sequence length="348" mass="36765">MRRRGFTLIELLVVIAIIGVLIALLLPAVQAAREAARRAQCTNNLKQLGIAIHNYIDSNQCIPPTGNAGPVNNRLANANDFSLNARLLPYMEQQNLYSSLNVSMGYNLEHNGTVSSTRVSGFLCPSDQGSIRRGLSNYPGHDFGDCNYGNNIGTVLSLAGGRFDGPTFMTGPGARSYGGPASLATVRDGTSNTAIYSEWVKGEGSPTQGRPAVYLLTGVDYTPTTSPSPATYTVRSLSQACQASTTLGAQVTKGFCWASQGCGVGGGYSHVNPPNAKACTFANMNHNYPQRWDYAAATMVGASSYHSGGVNVGMLDGSVRFVKDTVNPDTWIAVSTKAGGEVVSADQF</sequence>